<feature type="transmembrane region" description="Helical" evidence="6">
    <location>
        <begin position="314"/>
        <end position="333"/>
    </location>
</feature>
<organism evidence="8">
    <name type="scientific">termite gut metagenome</name>
    <dbReference type="NCBI Taxonomy" id="433724"/>
    <lineage>
        <taxon>unclassified sequences</taxon>
        <taxon>metagenomes</taxon>
        <taxon>organismal metagenomes</taxon>
    </lineage>
</organism>
<comment type="caution">
    <text evidence="8">The sequence shown here is derived from an EMBL/GenBank/DDBJ whole genome shotgun (WGS) entry which is preliminary data.</text>
</comment>
<evidence type="ECO:0000256" key="2">
    <source>
        <dbReference type="ARBA" id="ARBA00022475"/>
    </source>
</evidence>
<evidence type="ECO:0000256" key="6">
    <source>
        <dbReference type="SAM" id="Phobius"/>
    </source>
</evidence>
<dbReference type="Pfam" id="PF01757">
    <property type="entry name" value="Acyl_transf_3"/>
    <property type="match status" value="1"/>
</dbReference>
<keyword evidence="5 6" id="KW-0472">Membrane</keyword>
<dbReference type="GO" id="GO:0005886">
    <property type="term" value="C:plasma membrane"/>
    <property type="evidence" value="ECO:0007669"/>
    <property type="project" value="UniProtKB-SubCell"/>
</dbReference>
<feature type="domain" description="Acyltransferase 3" evidence="7">
    <location>
        <begin position="9"/>
        <end position="364"/>
    </location>
</feature>
<protein>
    <submittedName>
        <fullName evidence="8">O-acetyltransferase WecH</fullName>
        <ecNumber evidence="8">2.3.1.-</ecNumber>
    </submittedName>
</protein>
<dbReference type="PANTHER" id="PTHR40074:SF2">
    <property type="entry name" value="O-ACETYLTRANSFERASE WECH"/>
    <property type="match status" value="1"/>
</dbReference>
<keyword evidence="8" id="KW-0012">Acyltransferase</keyword>
<proteinExistence type="predicted"/>
<dbReference type="GO" id="GO:0009246">
    <property type="term" value="P:enterobacterial common antigen biosynthetic process"/>
    <property type="evidence" value="ECO:0007669"/>
    <property type="project" value="TreeGrafter"/>
</dbReference>
<dbReference type="EMBL" id="SNRY01003979">
    <property type="protein sequence ID" value="KAA6319135.1"/>
    <property type="molecule type" value="Genomic_DNA"/>
</dbReference>
<keyword evidence="8" id="KW-0808">Transferase</keyword>
<keyword evidence="2" id="KW-1003">Cell membrane</keyword>
<gene>
    <name evidence="8" type="ORF">EZS27_030935</name>
</gene>
<evidence type="ECO:0000256" key="5">
    <source>
        <dbReference type="ARBA" id="ARBA00023136"/>
    </source>
</evidence>
<feature type="transmembrane region" description="Helical" evidence="6">
    <location>
        <begin position="280"/>
        <end position="302"/>
    </location>
</feature>
<feature type="transmembrane region" description="Helical" evidence="6">
    <location>
        <begin position="176"/>
        <end position="197"/>
    </location>
</feature>
<name>A0A5J4QBK2_9ZZZZ</name>
<sequence length="377" mass="43436">MTEMTKENIAWVDILRITACFLVIISHSCDFFVSKFDADYTEFLCGVSWGSLVRSCVPLFVMISGVLLLPVKTDTATFYSRRMKRIVIPLVFWSVVLPILFYLYLSMVNTTNPSISMDEHTPIATLKKIATFIFNFNYDTIPLWYLYMIIGVYLFIPIVGAWLVKASQRDIKRFIMIWGISLFLPYIQLLAPLFGYAGNYGDMGLLGVCTWNAYGSFYYFSGFLGYIVLAHYLMRFPLNWHWGRTFAVAIPLFLVGYVITLFGYVLMQKYYPANYTYLEIIWYFSGINVFLMTFAVFIIVSKLKVGSSSWLNKIASLTFGIYLCHFVIVQAGYDLIYTHLHVPPYLQIPVIATFTFAISLCITWLMSKSNLLRRVIG</sequence>
<keyword evidence="4 6" id="KW-1133">Transmembrane helix</keyword>
<feature type="transmembrane region" description="Helical" evidence="6">
    <location>
        <begin position="144"/>
        <end position="164"/>
    </location>
</feature>
<evidence type="ECO:0000313" key="8">
    <source>
        <dbReference type="EMBL" id="KAA6319135.1"/>
    </source>
</evidence>
<reference evidence="8" key="1">
    <citation type="submission" date="2019-03" db="EMBL/GenBank/DDBJ databases">
        <title>Single cell metagenomics reveals metabolic interactions within the superorganism composed of flagellate Streblomastix strix and complex community of Bacteroidetes bacteria on its surface.</title>
        <authorList>
            <person name="Treitli S.C."/>
            <person name="Kolisko M."/>
            <person name="Husnik F."/>
            <person name="Keeling P."/>
            <person name="Hampl V."/>
        </authorList>
    </citation>
    <scope>NUCLEOTIDE SEQUENCE</scope>
    <source>
        <strain evidence="8">STM</strain>
    </source>
</reference>
<feature type="transmembrane region" description="Helical" evidence="6">
    <location>
        <begin position="345"/>
        <end position="366"/>
    </location>
</feature>
<feature type="transmembrane region" description="Helical" evidence="6">
    <location>
        <begin position="9"/>
        <end position="27"/>
    </location>
</feature>
<feature type="transmembrane region" description="Helical" evidence="6">
    <location>
        <begin position="217"/>
        <end position="234"/>
    </location>
</feature>
<dbReference type="GO" id="GO:0016413">
    <property type="term" value="F:O-acetyltransferase activity"/>
    <property type="evidence" value="ECO:0007669"/>
    <property type="project" value="TreeGrafter"/>
</dbReference>
<dbReference type="PANTHER" id="PTHR40074">
    <property type="entry name" value="O-ACETYLTRANSFERASE WECH"/>
    <property type="match status" value="1"/>
</dbReference>
<comment type="subcellular location">
    <subcellularLocation>
        <location evidence="1">Cell membrane</location>
        <topology evidence="1">Multi-pass membrane protein</topology>
    </subcellularLocation>
</comment>
<feature type="transmembrane region" description="Helical" evidence="6">
    <location>
        <begin position="90"/>
        <end position="107"/>
    </location>
</feature>
<evidence type="ECO:0000256" key="4">
    <source>
        <dbReference type="ARBA" id="ARBA00022989"/>
    </source>
</evidence>
<evidence type="ECO:0000256" key="3">
    <source>
        <dbReference type="ARBA" id="ARBA00022692"/>
    </source>
</evidence>
<dbReference type="InterPro" id="IPR002656">
    <property type="entry name" value="Acyl_transf_3_dom"/>
</dbReference>
<feature type="transmembrane region" description="Helical" evidence="6">
    <location>
        <begin position="246"/>
        <end position="268"/>
    </location>
</feature>
<accession>A0A5J4QBK2</accession>
<feature type="transmembrane region" description="Helical" evidence="6">
    <location>
        <begin position="47"/>
        <end position="69"/>
    </location>
</feature>
<evidence type="ECO:0000259" key="7">
    <source>
        <dbReference type="Pfam" id="PF01757"/>
    </source>
</evidence>
<keyword evidence="3 6" id="KW-0812">Transmembrane</keyword>
<evidence type="ECO:0000256" key="1">
    <source>
        <dbReference type="ARBA" id="ARBA00004651"/>
    </source>
</evidence>
<dbReference type="EC" id="2.3.1.-" evidence="8"/>
<dbReference type="AlphaFoldDB" id="A0A5J4QBK2"/>